<proteinExistence type="predicted"/>
<organism evidence="1 2">
    <name type="scientific">Brevibacillus phage Jenst</name>
    <dbReference type="NCBI Taxonomy" id="1691954"/>
    <lineage>
        <taxon>Viruses</taxon>
        <taxon>Duplodnaviria</taxon>
        <taxon>Heunggongvirae</taxon>
        <taxon>Uroviricota</taxon>
        <taxon>Caudoviricetes</taxon>
        <taxon>Jenstvirus</taxon>
        <taxon>Jenstvirus jenst</taxon>
    </lineage>
</organism>
<protein>
    <submittedName>
        <fullName evidence="1">Uncharacterized protein</fullName>
    </submittedName>
</protein>
<dbReference type="KEGG" id="vg:26626111"/>
<evidence type="ECO:0000313" key="2">
    <source>
        <dbReference type="Proteomes" id="UP000208104"/>
    </source>
</evidence>
<keyword evidence="2" id="KW-1185">Reference proteome</keyword>
<gene>
    <name evidence="1" type="ORF">JENST_163</name>
</gene>
<dbReference type="EMBL" id="KT151955">
    <property type="protein sequence ID" value="ALA07292.1"/>
    <property type="molecule type" value="Genomic_DNA"/>
</dbReference>
<dbReference type="RefSeq" id="YP_009199224.1">
    <property type="nucleotide sequence ID" value="NC_028805.1"/>
</dbReference>
<evidence type="ECO:0000313" key="1">
    <source>
        <dbReference type="EMBL" id="ALA07292.1"/>
    </source>
</evidence>
<accession>A0A0K2CNB1</accession>
<name>A0A0K2CNB1_9CAUD</name>
<sequence length="79" mass="8933">MITNFGARRIIGYWEVDGKRVECISLYSDPNSFKDEVSVRYADGSKSAWLEVVHGEDGKMSVTFDGHTLYINEIKGEDV</sequence>
<dbReference type="Proteomes" id="UP000208104">
    <property type="component" value="Segment"/>
</dbReference>
<dbReference type="GeneID" id="26626111"/>
<reference evidence="1 2" key="1">
    <citation type="journal article" date="2015" name="Genome Announc.">
        <title>Genome Sequences of Five Additional Brevibacillus laterosporus Bacteriophages.</title>
        <authorList>
            <person name="Merrill B.D."/>
            <person name="Berg J.A."/>
            <person name="Graves K.A."/>
            <person name="Ward A.T."/>
            <person name="Hilton J.A."/>
            <person name="Wake B.N."/>
            <person name="Grose J.H."/>
            <person name="Breakwell D.P."/>
            <person name="Burnett S.H."/>
        </authorList>
    </citation>
    <scope>NUCLEOTIDE SEQUENCE [LARGE SCALE GENOMIC DNA]</scope>
</reference>